<dbReference type="Proteomes" id="UP000204221">
    <property type="component" value="Chromosome"/>
</dbReference>
<accession>A0A221W3D6</accession>
<evidence type="ECO:0000313" key="2">
    <source>
        <dbReference type="EMBL" id="ASO20151.1"/>
    </source>
</evidence>
<organism evidence="2 3">
    <name type="scientific">Actinoalloteichus hoggarensis</name>
    <dbReference type="NCBI Taxonomy" id="1470176"/>
    <lineage>
        <taxon>Bacteria</taxon>
        <taxon>Bacillati</taxon>
        <taxon>Actinomycetota</taxon>
        <taxon>Actinomycetes</taxon>
        <taxon>Pseudonocardiales</taxon>
        <taxon>Pseudonocardiaceae</taxon>
        <taxon>Actinoalloteichus</taxon>
    </lineage>
</organism>
<keyword evidence="3" id="KW-1185">Reference proteome</keyword>
<dbReference type="KEGG" id="ahg:AHOG_12540"/>
<reference evidence="2 3" key="1">
    <citation type="submission" date="2017-07" db="EMBL/GenBank/DDBJ databases">
        <title>Complete genome sequence of Actinoalloteichus hoggarensis DSM 45943, type strain of Actinoalloteichus hoggarensis.</title>
        <authorList>
            <person name="Ruckert C."/>
            <person name="Nouioui I."/>
            <person name="Willmese J."/>
            <person name="van Wezel G."/>
            <person name="Klenk H.-P."/>
            <person name="Kalinowski J."/>
            <person name="Zotchev S.B."/>
        </authorList>
    </citation>
    <scope>NUCLEOTIDE SEQUENCE [LARGE SCALE GENOMIC DNA]</scope>
    <source>
        <strain evidence="2 3">DSM 45943</strain>
    </source>
</reference>
<dbReference type="SUPFAM" id="SSF48498">
    <property type="entry name" value="Tetracyclin repressor-like, C-terminal domain"/>
    <property type="match status" value="1"/>
</dbReference>
<proteinExistence type="predicted"/>
<dbReference type="InterPro" id="IPR039538">
    <property type="entry name" value="BetI_C"/>
</dbReference>
<dbReference type="Pfam" id="PF13977">
    <property type="entry name" value="TetR_C_6"/>
    <property type="match status" value="1"/>
</dbReference>
<dbReference type="EMBL" id="CP022521">
    <property type="protein sequence ID" value="ASO20151.1"/>
    <property type="molecule type" value="Genomic_DNA"/>
</dbReference>
<evidence type="ECO:0000313" key="3">
    <source>
        <dbReference type="Proteomes" id="UP000204221"/>
    </source>
</evidence>
<gene>
    <name evidence="2" type="ORF">AHOG_12540</name>
</gene>
<dbReference type="InterPro" id="IPR036271">
    <property type="entry name" value="Tet_transcr_reg_TetR-rel_C_sf"/>
</dbReference>
<feature type="domain" description="BetI-type transcriptional repressor C-terminal" evidence="1">
    <location>
        <begin position="50"/>
        <end position="95"/>
    </location>
</feature>
<dbReference type="AlphaFoldDB" id="A0A221W3D6"/>
<sequence length="100" mass="10930">MGLAVSGFLAPASVASAWRRRRPPITCGDRRLVEFGRQGIELPARSGAVARSTTWRHARDFLALIEGLSVQTAMRPDTLAPDDIRATLRHRLDSLALPSP</sequence>
<evidence type="ECO:0000259" key="1">
    <source>
        <dbReference type="Pfam" id="PF13977"/>
    </source>
</evidence>
<name>A0A221W3D6_9PSEU</name>
<protein>
    <recommendedName>
        <fullName evidence="1">BetI-type transcriptional repressor C-terminal domain-containing protein</fullName>
    </recommendedName>
</protein>